<evidence type="ECO:0000313" key="5">
    <source>
        <dbReference type="EMBL" id="MBT0768067.1"/>
    </source>
</evidence>
<dbReference type="PANTHER" id="PTHR30055:SF226">
    <property type="entry name" value="HTH-TYPE TRANSCRIPTIONAL REGULATOR PKSA"/>
    <property type="match status" value="1"/>
</dbReference>
<dbReference type="Gene3D" id="1.10.357.10">
    <property type="entry name" value="Tetracycline Repressor, domain 2"/>
    <property type="match status" value="1"/>
</dbReference>
<evidence type="ECO:0000256" key="1">
    <source>
        <dbReference type="ARBA" id="ARBA00023125"/>
    </source>
</evidence>
<dbReference type="SUPFAM" id="SSF46689">
    <property type="entry name" value="Homeodomain-like"/>
    <property type="match status" value="1"/>
</dbReference>
<gene>
    <name evidence="5" type="ORF">KIH74_03985</name>
</gene>
<proteinExistence type="predicted"/>
<reference evidence="5 6" key="1">
    <citation type="submission" date="2021-05" db="EMBL/GenBank/DDBJ databases">
        <title>Kineosporia and Streptomyces sp. nov. two new marine actinobacteria isolated from Coral.</title>
        <authorList>
            <person name="Buangrab K."/>
            <person name="Sutthacheep M."/>
            <person name="Yeemin T."/>
            <person name="Harunari E."/>
            <person name="Igarashi Y."/>
            <person name="Kanchanasin P."/>
            <person name="Tanasupawat S."/>
            <person name="Phongsopitanun W."/>
        </authorList>
    </citation>
    <scope>NUCLEOTIDE SEQUENCE [LARGE SCALE GENOMIC DNA]</scope>
    <source>
        <strain evidence="5 6">J2-2</strain>
    </source>
</reference>
<evidence type="ECO:0000256" key="3">
    <source>
        <dbReference type="SAM" id="MobiDB-lite"/>
    </source>
</evidence>
<evidence type="ECO:0000313" key="6">
    <source>
        <dbReference type="Proteomes" id="UP001197247"/>
    </source>
</evidence>
<evidence type="ECO:0000256" key="2">
    <source>
        <dbReference type="PROSITE-ProRule" id="PRU00335"/>
    </source>
</evidence>
<keyword evidence="6" id="KW-1185">Reference proteome</keyword>
<dbReference type="RefSeq" id="WP_214154325.1">
    <property type="nucleotide sequence ID" value="NZ_JAHBAY010000001.1"/>
</dbReference>
<dbReference type="PRINTS" id="PR00455">
    <property type="entry name" value="HTHTETR"/>
</dbReference>
<accession>A0ABS5TAH5</accession>
<dbReference type="PANTHER" id="PTHR30055">
    <property type="entry name" value="HTH-TYPE TRANSCRIPTIONAL REGULATOR RUTR"/>
    <property type="match status" value="1"/>
</dbReference>
<sequence>MSRVPLVPGVPGPSGEQNVPGSHPDTGQRIAAAAFELFAARGYDGTTVDAIAERAGIARRTFFRYFRSKDDVIFPDHDSLLAMVNQHLTAQTALDPIETICGAVRLVLLSYLDAPAVSVQRYELSRRVPALRERELASVQRYEHAFSRYLRGRLSGTLPDAQAVLRSDVIAAAVVAAHNAVLREWLRAGGDYDPVADLDAACGWVLGTFGAGPTATGATVTRTTEDDEEPATRPAGDVVVAVFRSGQSMDDVVAQISRSLGDRPVRSGPATRRRP</sequence>
<dbReference type="Proteomes" id="UP001197247">
    <property type="component" value="Unassembled WGS sequence"/>
</dbReference>
<name>A0ABS5TAH5_9ACTN</name>
<dbReference type="EMBL" id="JAHBAY010000001">
    <property type="protein sequence ID" value="MBT0768067.1"/>
    <property type="molecule type" value="Genomic_DNA"/>
</dbReference>
<keyword evidence="1 2" id="KW-0238">DNA-binding</keyword>
<feature type="DNA-binding region" description="H-T-H motif" evidence="2">
    <location>
        <begin position="47"/>
        <end position="66"/>
    </location>
</feature>
<dbReference type="InterPro" id="IPR023772">
    <property type="entry name" value="DNA-bd_HTH_TetR-type_CS"/>
</dbReference>
<evidence type="ECO:0000259" key="4">
    <source>
        <dbReference type="PROSITE" id="PS50977"/>
    </source>
</evidence>
<feature type="domain" description="HTH tetR-type" evidence="4">
    <location>
        <begin position="24"/>
        <end position="84"/>
    </location>
</feature>
<feature type="region of interest" description="Disordered" evidence="3">
    <location>
        <begin position="1"/>
        <end position="25"/>
    </location>
</feature>
<dbReference type="InterPro" id="IPR009057">
    <property type="entry name" value="Homeodomain-like_sf"/>
</dbReference>
<dbReference type="InterPro" id="IPR050109">
    <property type="entry name" value="HTH-type_TetR-like_transc_reg"/>
</dbReference>
<dbReference type="InterPro" id="IPR001647">
    <property type="entry name" value="HTH_TetR"/>
</dbReference>
<feature type="compositionally biased region" description="Low complexity" evidence="3">
    <location>
        <begin position="1"/>
        <end position="15"/>
    </location>
</feature>
<comment type="caution">
    <text evidence="5">The sequence shown here is derived from an EMBL/GenBank/DDBJ whole genome shotgun (WGS) entry which is preliminary data.</text>
</comment>
<organism evidence="5 6">
    <name type="scientific">Kineosporia corallincola</name>
    <dbReference type="NCBI Taxonomy" id="2835133"/>
    <lineage>
        <taxon>Bacteria</taxon>
        <taxon>Bacillati</taxon>
        <taxon>Actinomycetota</taxon>
        <taxon>Actinomycetes</taxon>
        <taxon>Kineosporiales</taxon>
        <taxon>Kineosporiaceae</taxon>
        <taxon>Kineosporia</taxon>
    </lineage>
</organism>
<dbReference type="PROSITE" id="PS50977">
    <property type="entry name" value="HTH_TETR_2"/>
    <property type="match status" value="1"/>
</dbReference>
<dbReference type="PROSITE" id="PS01081">
    <property type="entry name" value="HTH_TETR_1"/>
    <property type="match status" value="1"/>
</dbReference>
<protein>
    <submittedName>
        <fullName evidence="5">TetR family transcriptional regulator</fullName>
    </submittedName>
</protein>
<dbReference type="Pfam" id="PF00440">
    <property type="entry name" value="TetR_N"/>
    <property type="match status" value="1"/>
</dbReference>